<evidence type="ECO:0000259" key="21">
    <source>
        <dbReference type="PROSITE" id="PS50262"/>
    </source>
</evidence>
<dbReference type="GO" id="GO:0050830">
    <property type="term" value="P:defense response to Gram-positive bacterium"/>
    <property type="evidence" value="ECO:0007669"/>
    <property type="project" value="Ensembl"/>
</dbReference>
<reference evidence="22" key="1">
    <citation type="submission" date="2025-08" db="UniProtKB">
        <authorList>
            <consortium name="Ensembl"/>
        </authorList>
    </citation>
    <scope>IDENTIFICATION</scope>
</reference>
<keyword evidence="12" id="KW-1015">Disulfide bond</keyword>
<comment type="similarity">
    <text evidence="19">Belongs to the G-protein coupled receptor 1 family.</text>
</comment>
<keyword evidence="14 19" id="KW-0807">Transducer</keyword>
<feature type="transmembrane region" description="Helical" evidence="20">
    <location>
        <begin position="129"/>
        <end position="153"/>
    </location>
</feature>
<feature type="domain" description="G-protein coupled receptors family 1 profile" evidence="21">
    <location>
        <begin position="110"/>
        <end position="357"/>
    </location>
</feature>
<evidence type="ECO:0000256" key="19">
    <source>
        <dbReference type="RuleBase" id="RU000688"/>
    </source>
</evidence>
<organism evidence="22 23">
    <name type="scientific">Canis lupus dingo</name>
    <name type="common">dingo</name>
    <dbReference type="NCBI Taxonomy" id="286419"/>
    <lineage>
        <taxon>Eukaryota</taxon>
        <taxon>Metazoa</taxon>
        <taxon>Chordata</taxon>
        <taxon>Craniata</taxon>
        <taxon>Vertebrata</taxon>
        <taxon>Euteleostomi</taxon>
        <taxon>Mammalia</taxon>
        <taxon>Eutheria</taxon>
        <taxon>Laurasiatheria</taxon>
        <taxon>Carnivora</taxon>
        <taxon>Caniformia</taxon>
        <taxon>Canidae</taxon>
        <taxon>Canis</taxon>
    </lineage>
</organism>
<dbReference type="GO" id="GO:0010759">
    <property type="term" value="P:positive regulation of macrophage chemotaxis"/>
    <property type="evidence" value="ECO:0007669"/>
    <property type="project" value="Ensembl"/>
</dbReference>
<evidence type="ECO:0000256" key="1">
    <source>
        <dbReference type="ARBA" id="ARBA00004541"/>
    </source>
</evidence>
<feature type="transmembrane region" description="Helical" evidence="20">
    <location>
        <begin position="94"/>
        <end position="117"/>
    </location>
</feature>
<evidence type="ECO:0000256" key="16">
    <source>
        <dbReference type="ARBA" id="ARBA00025736"/>
    </source>
</evidence>
<evidence type="ECO:0000256" key="9">
    <source>
        <dbReference type="ARBA" id="ARBA00022989"/>
    </source>
</evidence>
<dbReference type="InterPro" id="IPR000826">
    <property type="entry name" value="Formyl_rcpt-rel"/>
</dbReference>
<dbReference type="Ensembl" id="ENSCAFT00020001526.1">
    <property type="protein sequence ID" value="ENSCAFP00020001290.1"/>
    <property type="gene ID" value="ENSCAFG00020001178.1"/>
</dbReference>
<reference evidence="22" key="2">
    <citation type="submission" date="2025-09" db="UniProtKB">
        <authorList>
            <consortium name="Ensembl"/>
        </authorList>
    </citation>
    <scope>IDENTIFICATION</scope>
</reference>
<dbReference type="PRINTS" id="PR00426">
    <property type="entry name" value="C5ANPHYLTXNR"/>
</dbReference>
<dbReference type="GO" id="GO:0070374">
    <property type="term" value="P:positive regulation of ERK1 and ERK2 cascade"/>
    <property type="evidence" value="ECO:0007669"/>
    <property type="project" value="Ensembl"/>
</dbReference>
<keyword evidence="5" id="KW-0145">Chemotaxis</keyword>
<comment type="subcellular location">
    <subcellularLocation>
        <location evidence="2">Cell membrane</location>
        <topology evidence="2">Multi-pass membrane protein</topology>
    </subcellularLocation>
    <subcellularLocation>
        <location evidence="1">Cytoplasmic vesicle</location>
    </subcellularLocation>
</comment>
<dbReference type="AlphaFoldDB" id="A0A8C0JIM3"/>
<keyword evidence="6" id="KW-0597">Phosphoprotein</keyword>
<keyword evidence="13 19" id="KW-0675">Receptor</keyword>
<dbReference type="PROSITE" id="PS00237">
    <property type="entry name" value="G_PROTEIN_RECEP_F1_1"/>
    <property type="match status" value="1"/>
</dbReference>
<dbReference type="Gene3D" id="1.20.1070.10">
    <property type="entry name" value="Rhodopsin 7-helix transmembrane proteins"/>
    <property type="match status" value="1"/>
</dbReference>
<dbReference type="Pfam" id="PF00001">
    <property type="entry name" value="7tm_1"/>
    <property type="match status" value="1"/>
</dbReference>
<accession>A0A8C0JIM3</accession>
<evidence type="ECO:0000256" key="12">
    <source>
        <dbReference type="ARBA" id="ARBA00023157"/>
    </source>
</evidence>
<evidence type="ECO:0000313" key="22">
    <source>
        <dbReference type="Ensembl" id="ENSCAFP00020001290.1"/>
    </source>
</evidence>
<dbReference type="GO" id="GO:0050679">
    <property type="term" value="P:positive regulation of epithelial cell proliferation"/>
    <property type="evidence" value="ECO:0007669"/>
    <property type="project" value="Ensembl"/>
</dbReference>
<name>A0A8C0JIM3_CANLU</name>
<keyword evidence="8 19" id="KW-0812">Transmembrane</keyword>
<dbReference type="GeneTree" id="ENSGT01140000282544"/>
<dbReference type="GO" id="GO:0001774">
    <property type="term" value="P:microglial cell activation"/>
    <property type="evidence" value="ECO:0007669"/>
    <property type="project" value="Ensembl"/>
</dbReference>
<dbReference type="GO" id="GO:0097242">
    <property type="term" value="P:amyloid-beta clearance"/>
    <property type="evidence" value="ECO:0007669"/>
    <property type="project" value="Ensembl"/>
</dbReference>
<dbReference type="FunFam" id="1.20.1070.10:FF:000034">
    <property type="entry name" value="G-protein coupled receptor 1"/>
    <property type="match status" value="1"/>
</dbReference>
<dbReference type="GO" id="GO:0004930">
    <property type="term" value="F:G protein-coupled receptor activity"/>
    <property type="evidence" value="ECO:0007669"/>
    <property type="project" value="UniProtKB-KW"/>
</dbReference>
<evidence type="ECO:0000256" key="7">
    <source>
        <dbReference type="ARBA" id="ARBA00022641"/>
    </source>
</evidence>
<evidence type="ECO:0000256" key="15">
    <source>
        <dbReference type="ARBA" id="ARBA00023329"/>
    </source>
</evidence>
<dbReference type="PANTHER" id="PTHR24225:SF29">
    <property type="entry name" value="C5A ANAPHYLATOXIN CHEMOTACTIC RECEPTOR 1"/>
    <property type="match status" value="1"/>
</dbReference>
<dbReference type="GO" id="GO:0050890">
    <property type="term" value="P:cognition"/>
    <property type="evidence" value="ECO:0007669"/>
    <property type="project" value="Ensembl"/>
</dbReference>
<dbReference type="GO" id="GO:0090023">
    <property type="term" value="P:positive regulation of neutrophil chemotaxis"/>
    <property type="evidence" value="ECO:0007669"/>
    <property type="project" value="Ensembl"/>
</dbReference>
<keyword evidence="7" id="KW-0765">Sulfation</keyword>
<dbReference type="GO" id="GO:0010575">
    <property type="term" value="P:positive regulation of vascular endothelial growth factor production"/>
    <property type="evidence" value="ECO:0007669"/>
    <property type="project" value="Ensembl"/>
</dbReference>
<keyword evidence="23" id="KW-1185">Reference proteome</keyword>
<feature type="transmembrane region" description="Helical" evidence="20">
    <location>
        <begin position="165"/>
        <end position="188"/>
    </location>
</feature>
<evidence type="ECO:0000256" key="10">
    <source>
        <dbReference type="ARBA" id="ARBA00023040"/>
    </source>
</evidence>
<evidence type="ECO:0000256" key="6">
    <source>
        <dbReference type="ARBA" id="ARBA00022553"/>
    </source>
</evidence>
<keyword evidence="4" id="KW-1003">Cell membrane</keyword>
<evidence type="ECO:0000256" key="20">
    <source>
        <dbReference type="SAM" id="Phobius"/>
    </source>
</evidence>
<dbReference type="GO" id="GO:0007204">
    <property type="term" value="P:positive regulation of cytosolic calcium ion concentration"/>
    <property type="evidence" value="ECO:0007669"/>
    <property type="project" value="TreeGrafter"/>
</dbReference>
<feature type="transmembrane region" description="Helical" evidence="20">
    <location>
        <begin position="208"/>
        <end position="230"/>
    </location>
</feature>
<dbReference type="GO" id="GO:0048143">
    <property type="term" value="P:astrocyte activation"/>
    <property type="evidence" value="ECO:0007669"/>
    <property type="project" value="Ensembl"/>
</dbReference>
<evidence type="ECO:0000256" key="13">
    <source>
        <dbReference type="ARBA" id="ARBA00023170"/>
    </source>
</evidence>
<evidence type="ECO:0000256" key="5">
    <source>
        <dbReference type="ARBA" id="ARBA00022500"/>
    </source>
</evidence>
<dbReference type="PRINTS" id="PR01104">
    <property type="entry name" value="ANPHYLATOXNR"/>
</dbReference>
<dbReference type="SUPFAM" id="SSF81321">
    <property type="entry name" value="Family A G protein-coupled receptor-like"/>
    <property type="match status" value="1"/>
</dbReference>
<evidence type="ECO:0000256" key="11">
    <source>
        <dbReference type="ARBA" id="ARBA00023136"/>
    </source>
</evidence>
<evidence type="ECO:0000256" key="14">
    <source>
        <dbReference type="ARBA" id="ARBA00023224"/>
    </source>
</evidence>
<dbReference type="InterPro" id="IPR000276">
    <property type="entry name" value="GPCR_Rhodpsn"/>
</dbReference>
<dbReference type="GO" id="GO:0031410">
    <property type="term" value="C:cytoplasmic vesicle"/>
    <property type="evidence" value="ECO:0007669"/>
    <property type="project" value="UniProtKB-SubCell"/>
</dbReference>
<feature type="transmembrane region" description="Helical" evidence="20">
    <location>
        <begin position="296"/>
        <end position="315"/>
    </location>
</feature>
<evidence type="ECO:0000256" key="4">
    <source>
        <dbReference type="ARBA" id="ARBA00022475"/>
    </source>
</evidence>
<dbReference type="GO" id="GO:0042789">
    <property type="term" value="P:mRNA transcription by RNA polymerase II"/>
    <property type="evidence" value="ECO:0007669"/>
    <property type="project" value="Ensembl"/>
</dbReference>
<dbReference type="PRINTS" id="PR00237">
    <property type="entry name" value="GPCRRHODOPSN"/>
</dbReference>
<keyword evidence="15" id="KW-0968">Cytoplasmic vesicle</keyword>
<sequence>MWYDTPASSQPLISPFSWEETWDQRSKVMGFKTSSSHGPLAPVCNSSSSCLSDSPQASMNFSTPEYPDYGTATLDPNIFVDESLNTPKLSVPDMIALVIFVMVFLVGVPGNFLVVWVTGFEVRRTINAIWFLNLAVADLLSCLALPILFSSVVQQGYWPFGNAACRILPSLILLNMYASILLLTTISADRFVLVFNPIWCQNYRGPQLAWAACSVAWAVALLLTVPSFIFRGVHTEYFPFWMTCGVDYSGVGVLVERGVAILRLLMGFLGPLVILSICYTFLLIRTWSRKATRSTKTLKVVVAVVVSFFVLWLPYQVTGMMMALFYKHSESFRRVSRLDSLCVAVAYINCCINPIIYVVAAQGFHSRFLKSLPARLRQVLAEESVGRDSKSITLSTVDTPAQKSQGV</sequence>
<dbReference type="GO" id="GO:0032494">
    <property type="term" value="P:response to peptidoglycan"/>
    <property type="evidence" value="ECO:0007669"/>
    <property type="project" value="Ensembl"/>
</dbReference>
<evidence type="ECO:0000313" key="23">
    <source>
        <dbReference type="Proteomes" id="UP000694391"/>
    </source>
</evidence>
<dbReference type="GO" id="GO:0016323">
    <property type="term" value="C:basolateral plasma membrane"/>
    <property type="evidence" value="ECO:0007669"/>
    <property type="project" value="Ensembl"/>
</dbReference>
<protein>
    <recommendedName>
        <fullName evidence="3">C5a anaphylatoxin chemotactic receptor 1</fullName>
    </recommendedName>
    <alternativeName>
        <fullName evidence="17">C5a anaphylatoxin chemotactic receptor</fullName>
    </alternativeName>
</protein>
<keyword evidence="10 19" id="KW-0297">G-protein coupled receptor</keyword>
<feature type="transmembrane region" description="Helical" evidence="20">
    <location>
        <begin position="261"/>
        <end position="284"/>
    </location>
</feature>
<evidence type="ECO:0000256" key="18">
    <source>
        <dbReference type="ARBA" id="ARBA00045990"/>
    </source>
</evidence>
<comment type="function">
    <text evidence="18">Receptor for the chemotactic and inflammatory peptide anaphylatoxin C5a. The ligand interacts with at least two sites on the receptor: a high-affinity site on the extracellular N-terminus, and a second site in the transmembrane region which activates downstream signaling events. Receptor activation stimulates chemotaxis, granule enzyme release, intracellular calcium release and superoxide anion production.</text>
</comment>
<dbReference type="PANTHER" id="PTHR24225">
    <property type="entry name" value="CHEMOTACTIC RECEPTOR"/>
    <property type="match status" value="1"/>
</dbReference>
<evidence type="ECO:0000256" key="17">
    <source>
        <dbReference type="ARBA" id="ARBA00033421"/>
    </source>
</evidence>
<dbReference type="GO" id="GO:0045766">
    <property type="term" value="P:positive regulation of angiogenesis"/>
    <property type="evidence" value="ECO:0007669"/>
    <property type="project" value="Ensembl"/>
</dbReference>
<dbReference type="GO" id="GO:0045177">
    <property type="term" value="C:apical part of cell"/>
    <property type="evidence" value="ECO:0007669"/>
    <property type="project" value="Ensembl"/>
</dbReference>
<dbReference type="GO" id="GO:0007200">
    <property type="term" value="P:phospholipase C-activating G protein-coupled receptor signaling pathway"/>
    <property type="evidence" value="ECO:0007669"/>
    <property type="project" value="TreeGrafter"/>
</dbReference>
<dbReference type="GO" id="GO:0007193">
    <property type="term" value="P:adenylate cyclase-inhibiting G protein-coupled receptor signaling pathway"/>
    <property type="evidence" value="ECO:0007669"/>
    <property type="project" value="Ensembl"/>
</dbReference>
<dbReference type="GO" id="GO:0030593">
    <property type="term" value="P:neutrophil chemotaxis"/>
    <property type="evidence" value="ECO:0007669"/>
    <property type="project" value="Ensembl"/>
</dbReference>
<dbReference type="PROSITE" id="PS50262">
    <property type="entry name" value="G_PROTEIN_RECEP_F1_2"/>
    <property type="match status" value="1"/>
</dbReference>
<dbReference type="InterPro" id="IPR017452">
    <property type="entry name" value="GPCR_Rhodpsn_7TM"/>
</dbReference>
<dbReference type="GO" id="GO:0004878">
    <property type="term" value="F:complement component C5a receptor activity"/>
    <property type="evidence" value="ECO:0007669"/>
    <property type="project" value="Ensembl"/>
</dbReference>
<evidence type="ECO:0000256" key="2">
    <source>
        <dbReference type="ARBA" id="ARBA00004651"/>
    </source>
</evidence>
<keyword evidence="9 20" id="KW-1133">Transmembrane helix</keyword>
<comment type="similarity">
    <text evidence="16">Belongs to the chemokine-like receptor (CMKLR) family.</text>
</comment>
<dbReference type="InterPro" id="IPR002234">
    <property type="entry name" value="Anphylx_rcpt_C3a/C5a1-2"/>
</dbReference>
<feature type="transmembrane region" description="Helical" evidence="20">
    <location>
        <begin position="335"/>
        <end position="360"/>
    </location>
</feature>
<evidence type="ECO:0000256" key="3">
    <source>
        <dbReference type="ARBA" id="ARBA00016344"/>
    </source>
</evidence>
<dbReference type="GO" id="GO:0099172">
    <property type="term" value="P:presynapse organization"/>
    <property type="evidence" value="ECO:0007669"/>
    <property type="project" value="Ensembl"/>
</dbReference>
<keyword evidence="11 20" id="KW-0472">Membrane</keyword>
<evidence type="ECO:0000256" key="8">
    <source>
        <dbReference type="ARBA" id="ARBA00022692"/>
    </source>
</evidence>
<proteinExistence type="inferred from homology"/>
<dbReference type="Proteomes" id="UP000694391">
    <property type="component" value="Unplaced"/>
</dbReference>